<organism evidence="2 3">
    <name type="scientific">Teratosphaeria nubilosa</name>
    <dbReference type="NCBI Taxonomy" id="161662"/>
    <lineage>
        <taxon>Eukaryota</taxon>
        <taxon>Fungi</taxon>
        <taxon>Dikarya</taxon>
        <taxon>Ascomycota</taxon>
        <taxon>Pezizomycotina</taxon>
        <taxon>Dothideomycetes</taxon>
        <taxon>Dothideomycetidae</taxon>
        <taxon>Mycosphaerellales</taxon>
        <taxon>Teratosphaeriaceae</taxon>
        <taxon>Teratosphaeria</taxon>
    </lineage>
</organism>
<dbReference type="AlphaFoldDB" id="A0A6G1KY15"/>
<evidence type="ECO:0000256" key="1">
    <source>
        <dbReference type="SAM" id="MobiDB-lite"/>
    </source>
</evidence>
<accession>A0A6G1KY15</accession>
<reference evidence="2" key="1">
    <citation type="journal article" date="2020" name="Stud. Mycol.">
        <title>101 Dothideomycetes genomes: a test case for predicting lifestyles and emergence of pathogens.</title>
        <authorList>
            <person name="Haridas S."/>
            <person name="Albert R."/>
            <person name="Binder M."/>
            <person name="Bloem J."/>
            <person name="Labutti K."/>
            <person name="Salamov A."/>
            <person name="Andreopoulos B."/>
            <person name="Baker S."/>
            <person name="Barry K."/>
            <person name="Bills G."/>
            <person name="Bluhm B."/>
            <person name="Cannon C."/>
            <person name="Castanera R."/>
            <person name="Culley D."/>
            <person name="Daum C."/>
            <person name="Ezra D."/>
            <person name="Gonzalez J."/>
            <person name="Henrissat B."/>
            <person name="Kuo A."/>
            <person name="Liang C."/>
            <person name="Lipzen A."/>
            <person name="Lutzoni F."/>
            <person name="Magnuson J."/>
            <person name="Mondo S."/>
            <person name="Nolan M."/>
            <person name="Ohm R."/>
            <person name="Pangilinan J."/>
            <person name="Park H.-J."/>
            <person name="Ramirez L."/>
            <person name="Alfaro M."/>
            <person name="Sun H."/>
            <person name="Tritt A."/>
            <person name="Yoshinaga Y."/>
            <person name="Zwiers L.-H."/>
            <person name="Turgeon B."/>
            <person name="Goodwin S."/>
            <person name="Spatafora J."/>
            <person name="Crous P."/>
            <person name="Grigoriev I."/>
        </authorList>
    </citation>
    <scope>NUCLEOTIDE SEQUENCE</scope>
    <source>
        <strain evidence="2">CBS 116005</strain>
    </source>
</reference>
<gene>
    <name evidence="2" type="ORF">EJ03DRAFT_205356</name>
</gene>
<evidence type="ECO:0000313" key="2">
    <source>
        <dbReference type="EMBL" id="KAF2765563.1"/>
    </source>
</evidence>
<proteinExistence type="predicted"/>
<keyword evidence="3" id="KW-1185">Reference proteome</keyword>
<sequence>MAIALAVARNAIAAGTTIPTIREERELKYRYLGRWFLTAQAHGHCKTAILYLPPSVTQRSETAYVPRFVKPPLIGWSLKALCRHTPQFLSHLYTHQGSNESSYLVLWTVASDSSGFRGSALGLLCSCILVQAGPRLRRRLTLARGRYDVHRPDFDELPVCQCWTSALHSSRTPGVRCPRERNKAGRPYTTP</sequence>
<protein>
    <submittedName>
        <fullName evidence="2">Uncharacterized protein</fullName>
    </submittedName>
</protein>
<evidence type="ECO:0000313" key="3">
    <source>
        <dbReference type="Proteomes" id="UP000799436"/>
    </source>
</evidence>
<dbReference type="EMBL" id="ML995888">
    <property type="protein sequence ID" value="KAF2765563.1"/>
    <property type="molecule type" value="Genomic_DNA"/>
</dbReference>
<feature type="region of interest" description="Disordered" evidence="1">
    <location>
        <begin position="170"/>
        <end position="191"/>
    </location>
</feature>
<dbReference type="Proteomes" id="UP000799436">
    <property type="component" value="Unassembled WGS sequence"/>
</dbReference>
<name>A0A6G1KY15_9PEZI</name>